<evidence type="ECO:0000256" key="7">
    <source>
        <dbReference type="ARBA" id="ARBA00022917"/>
    </source>
</evidence>
<proteinExistence type="inferred from homology"/>
<dbReference type="NCBIfam" id="NF009372">
    <property type="entry name" value="PRK12735.1"/>
    <property type="match status" value="1"/>
</dbReference>
<comment type="function">
    <text evidence="9">This protein promotes the GTP-dependent binding of aminoacyl-tRNA to the A-site of ribosomes during protein biosynthesis.</text>
</comment>
<dbReference type="SUPFAM" id="SSF50465">
    <property type="entry name" value="EF-Tu/eEF-1alpha/eIF2-gamma C-terminal domain"/>
    <property type="match status" value="1"/>
</dbReference>
<accession>D9IXK3</accession>
<dbReference type="CDD" id="cd03697">
    <property type="entry name" value="EFTU_II"/>
    <property type="match status" value="1"/>
</dbReference>
<evidence type="ECO:0000256" key="1">
    <source>
        <dbReference type="ARBA" id="ARBA00004467"/>
    </source>
</evidence>
<dbReference type="InterPro" id="IPR050055">
    <property type="entry name" value="EF-Tu_GTPase"/>
</dbReference>
<dbReference type="CDD" id="cd01884">
    <property type="entry name" value="EF_Tu"/>
    <property type="match status" value="1"/>
</dbReference>
<dbReference type="GO" id="GO:0003746">
    <property type="term" value="F:translation elongation factor activity"/>
    <property type="evidence" value="ECO:0007669"/>
    <property type="project" value="UniProtKB-UniRule"/>
</dbReference>
<dbReference type="GeneID" id="9480926"/>
<dbReference type="PRINTS" id="PR00315">
    <property type="entry name" value="ELONGATNFCT"/>
</dbReference>
<dbReference type="EMBL" id="HM222967">
    <property type="protein sequence ID" value="ADJ66531.1"/>
    <property type="molecule type" value="Genomic_DNA"/>
</dbReference>
<dbReference type="NCBIfam" id="NF009373">
    <property type="entry name" value="PRK12736.1"/>
    <property type="match status" value="1"/>
</dbReference>
<dbReference type="GO" id="GO:0003924">
    <property type="term" value="F:GTPase activity"/>
    <property type="evidence" value="ECO:0007669"/>
    <property type="project" value="UniProtKB-UniRule"/>
</dbReference>
<dbReference type="InterPro" id="IPR004160">
    <property type="entry name" value="Transl_elong_EFTu/EF1A_C"/>
</dbReference>
<comment type="similarity">
    <text evidence="2 9">Belongs to the TRAFAC class translation factor GTPase superfamily. Classic translation factor GTPase family. EF-Tu/EF-1A subfamily.</text>
</comment>
<reference evidence="11" key="2">
    <citation type="submission" date="2013-03" db="EMBL/GenBank/DDBJ databases">
        <title>Split photosystem protein, linear topology, and growth of structural complexity in the recombination-driven plastid genome of Chromera velia.</title>
        <authorList>
            <person name="Janouskovec J."/>
            <person name="Sobotka R."/>
            <person name="Lai D.-H."/>
            <person name="Flegontov P."/>
            <person name="Konik P."/>
            <person name="Komenda J."/>
            <person name="Ali S."/>
            <person name="Prasil O."/>
            <person name="Pain A."/>
            <person name="Obornik M."/>
            <person name="Lukes J."/>
            <person name="Keeling P.J."/>
        </authorList>
    </citation>
    <scope>NUCLEOTIDE SEQUENCE</scope>
    <source>
        <strain evidence="11">CCMP2878</strain>
    </source>
</reference>
<evidence type="ECO:0000256" key="3">
    <source>
        <dbReference type="ARBA" id="ARBA00022640"/>
    </source>
</evidence>
<feature type="domain" description="Tr-type G" evidence="10">
    <location>
        <begin position="10"/>
        <end position="213"/>
    </location>
</feature>
<dbReference type="GO" id="GO:0005739">
    <property type="term" value="C:mitochondrion"/>
    <property type="evidence" value="ECO:0007669"/>
    <property type="project" value="TreeGrafter"/>
</dbReference>
<keyword evidence="6" id="KW-0933">Apicoplast</keyword>
<keyword evidence="5 9" id="KW-0251">Elongation factor</keyword>
<dbReference type="AlphaFoldDB" id="D9IXK3"/>
<dbReference type="InterPro" id="IPR005225">
    <property type="entry name" value="Small_GTP-bd"/>
</dbReference>
<dbReference type="InterPro" id="IPR009001">
    <property type="entry name" value="Transl_elong_EF1A/Init_IF2_C"/>
</dbReference>
<dbReference type="PANTHER" id="PTHR43721">
    <property type="entry name" value="ELONGATION FACTOR TU-RELATED"/>
    <property type="match status" value="1"/>
</dbReference>
<dbReference type="Pfam" id="PF00009">
    <property type="entry name" value="GTP_EFTU"/>
    <property type="match status" value="1"/>
</dbReference>
<geneLocation type="chloroplast" evidence="11"/>
<dbReference type="InterPro" id="IPR041709">
    <property type="entry name" value="EF-Tu_GTP-bd"/>
</dbReference>
<dbReference type="GO" id="GO:0005525">
    <property type="term" value="F:GTP binding"/>
    <property type="evidence" value="ECO:0007669"/>
    <property type="project" value="UniProtKB-UniRule"/>
</dbReference>
<dbReference type="GO" id="GO:0070125">
    <property type="term" value="P:mitochondrial translational elongation"/>
    <property type="evidence" value="ECO:0007669"/>
    <property type="project" value="TreeGrafter"/>
</dbReference>
<dbReference type="InterPro" id="IPR000795">
    <property type="entry name" value="T_Tr_GTP-bd_dom"/>
</dbReference>
<gene>
    <name evidence="11" type="primary">tufA</name>
</gene>
<evidence type="ECO:0000256" key="2">
    <source>
        <dbReference type="ARBA" id="ARBA00007249"/>
    </source>
</evidence>
<dbReference type="InterPro" id="IPR004541">
    <property type="entry name" value="Transl_elong_EFTu/EF1A_bac/org"/>
</dbReference>
<evidence type="ECO:0000256" key="6">
    <source>
        <dbReference type="ARBA" id="ARBA00022887"/>
    </source>
</evidence>
<dbReference type="RefSeq" id="YP_003795289.1">
    <property type="nucleotide sequence ID" value="NC_014340.2"/>
</dbReference>
<dbReference type="Gene3D" id="3.40.50.300">
    <property type="entry name" value="P-loop containing nucleotide triphosphate hydrolases"/>
    <property type="match status" value="1"/>
</dbReference>
<sequence length="429" mass="46789">MAREVFDRSKPHLNIGTIGHVDHGKTTLTAAIATILSRGTKNAARSYAEIDSAPEEKARGITINTAHVEYETELRHYAHVDCPGHADYIKNMITGAAQMDGAILVVAATDGIMPQTTEHLLLARQVNVPYIVCFLNKEDLLDDPELLEIVEAELQEELEKYQFSTDVPFVSGSALKALEYVVANPNWEPGDNKWVDRIIQLMNVVDEYIKTPERDVTKPLLLSIESACSVTGRGTVVTGKIDRGRVVTGQTVNLLGFDKKKSVTITGLEMFRKTLFEALAGDDVGALLRGVQLKEVKRGMVLASPKTLFSSATFIGSVLIISTTDGGRSKPFNVGYKPQFYLRTADCTGRVRGIYSYVSSDGKSAPLDNSNFKKFALPGSSYYLFIEFATKMPLEVGLQFAIREGGITVGAGQIVQVAFSLGESLSDPS</sequence>
<keyword evidence="11" id="KW-0150">Chloroplast</keyword>
<evidence type="ECO:0000256" key="4">
    <source>
        <dbReference type="ARBA" id="ARBA00022741"/>
    </source>
</evidence>
<dbReference type="VEuPathDB" id="CryptoDB:Cvel_11892"/>
<dbReference type="Gene3D" id="2.40.30.10">
    <property type="entry name" value="Translation factors"/>
    <property type="match status" value="2"/>
</dbReference>
<evidence type="ECO:0000313" key="11">
    <source>
        <dbReference type="EMBL" id="ADJ66531.1"/>
    </source>
</evidence>
<dbReference type="InterPro" id="IPR009000">
    <property type="entry name" value="Transl_B-barrel_sf"/>
</dbReference>
<dbReference type="SUPFAM" id="SSF50447">
    <property type="entry name" value="Translation proteins"/>
    <property type="match status" value="1"/>
</dbReference>
<dbReference type="Pfam" id="PF03144">
    <property type="entry name" value="GTP_EFTU_D2"/>
    <property type="match status" value="1"/>
</dbReference>
<keyword evidence="8 9" id="KW-0342">GTP-binding</keyword>
<organism evidence="11">
    <name type="scientific">Chromera velia</name>
    <dbReference type="NCBI Taxonomy" id="505693"/>
    <lineage>
        <taxon>Eukaryota</taxon>
        <taxon>Sar</taxon>
        <taxon>Alveolata</taxon>
        <taxon>Colpodellida</taxon>
        <taxon>Chromeraceae</taxon>
        <taxon>Chromera</taxon>
    </lineage>
</organism>
<dbReference type="NCBIfam" id="NF000766">
    <property type="entry name" value="PRK00049.1"/>
    <property type="match status" value="1"/>
</dbReference>
<reference evidence="11" key="1">
    <citation type="journal article" date="2010" name="Proc. Natl. Acad. Sci. U.S.A.">
        <title>A common red algal origin of the apicomplexan, dinoflagellate, and heterokont plastids.</title>
        <authorList>
            <person name="Janouskovec J."/>
            <person name="Horak A."/>
            <person name="Obornik M."/>
            <person name="Lukes J."/>
            <person name="Keeling P.J."/>
        </authorList>
    </citation>
    <scope>NUCLEOTIDE SEQUENCE</scope>
    <source>
        <strain evidence="11">CCMP2878</strain>
    </source>
</reference>
<evidence type="ECO:0000256" key="8">
    <source>
        <dbReference type="ARBA" id="ARBA00023134"/>
    </source>
</evidence>
<evidence type="ECO:0000256" key="5">
    <source>
        <dbReference type="ARBA" id="ARBA00022768"/>
    </source>
</evidence>
<dbReference type="FunFam" id="2.40.30.10:FF:000001">
    <property type="entry name" value="Elongation factor Tu"/>
    <property type="match status" value="1"/>
</dbReference>
<dbReference type="InterPro" id="IPR027417">
    <property type="entry name" value="P-loop_NTPase"/>
</dbReference>
<keyword evidence="4 9" id="KW-0547">Nucleotide-binding</keyword>
<comment type="subcellular location">
    <subcellularLocation>
        <location evidence="1">Plastid</location>
        <location evidence="1">Apicoplast</location>
    </subcellularLocation>
</comment>
<dbReference type="PROSITE" id="PS00301">
    <property type="entry name" value="G_TR_1"/>
    <property type="match status" value="1"/>
</dbReference>
<evidence type="ECO:0000256" key="9">
    <source>
        <dbReference type="RuleBase" id="RU000325"/>
    </source>
</evidence>
<name>D9IXK3_9ALVE</name>
<dbReference type="InterPro" id="IPR033720">
    <property type="entry name" value="EFTU_2"/>
</dbReference>
<dbReference type="PANTHER" id="PTHR43721:SF22">
    <property type="entry name" value="ELONGATION FACTOR TU, MITOCHONDRIAL"/>
    <property type="match status" value="1"/>
</dbReference>
<dbReference type="PROSITE" id="PS51722">
    <property type="entry name" value="G_TR_2"/>
    <property type="match status" value="1"/>
</dbReference>
<dbReference type="InterPro" id="IPR031157">
    <property type="entry name" value="G_TR_CS"/>
</dbReference>
<keyword evidence="3 11" id="KW-0934">Plastid</keyword>
<dbReference type="SUPFAM" id="SSF52540">
    <property type="entry name" value="P-loop containing nucleoside triphosphate hydrolases"/>
    <property type="match status" value="1"/>
</dbReference>
<evidence type="ECO:0000259" key="10">
    <source>
        <dbReference type="PROSITE" id="PS51722"/>
    </source>
</evidence>
<dbReference type="Pfam" id="PF03143">
    <property type="entry name" value="GTP_EFTU_D3"/>
    <property type="match status" value="1"/>
</dbReference>
<dbReference type="InterPro" id="IPR004161">
    <property type="entry name" value="EFTu-like_2"/>
</dbReference>
<dbReference type="FunFam" id="3.40.50.300:FF:000003">
    <property type="entry name" value="Elongation factor Tu"/>
    <property type="match status" value="1"/>
</dbReference>
<dbReference type="NCBIfam" id="TIGR00485">
    <property type="entry name" value="EF-Tu"/>
    <property type="match status" value="1"/>
</dbReference>
<protein>
    <recommendedName>
        <fullName evidence="9">Elongation factor Tu</fullName>
    </recommendedName>
</protein>
<dbReference type="NCBIfam" id="TIGR00231">
    <property type="entry name" value="small_GTP"/>
    <property type="match status" value="1"/>
</dbReference>
<keyword evidence="7" id="KW-0648">Protein biosynthesis</keyword>